<evidence type="ECO:0000259" key="6">
    <source>
        <dbReference type="Pfam" id="PF13193"/>
    </source>
</evidence>
<dbReference type="SUPFAM" id="SSF56801">
    <property type="entry name" value="Acetyl-CoA synthetase-like"/>
    <property type="match status" value="1"/>
</dbReference>
<evidence type="ECO:0000256" key="4">
    <source>
        <dbReference type="ARBA" id="ARBA00022840"/>
    </source>
</evidence>
<organism evidence="7 8">
    <name type="scientific">Ferroplasma acidiphilum</name>
    <dbReference type="NCBI Taxonomy" id="74969"/>
    <lineage>
        <taxon>Archaea</taxon>
        <taxon>Methanobacteriati</taxon>
        <taxon>Thermoplasmatota</taxon>
        <taxon>Thermoplasmata</taxon>
        <taxon>Thermoplasmatales</taxon>
        <taxon>Ferroplasmaceae</taxon>
        <taxon>Ferroplasma</taxon>
    </lineage>
</organism>
<evidence type="ECO:0000313" key="7">
    <source>
        <dbReference type="EMBL" id="ARD84546.1"/>
    </source>
</evidence>
<dbReference type="GO" id="GO:0015645">
    <property type="term" value="F:fatty acid ligase activity"/>
    <property type="evidence" value="ECO:0007669"/>
    <property type="project" value="TreeGrafter"/>
</dbReference>
<dbReference type="PANTHER" id="PTHR43605">
    <property type="entry name" value="ACYL-COENZYME A SYNTHETASE"/>
    <property type="match status" value="1"/>
</dbReference>
<dbReference type="Pfam" id="PF13193">
    <property type="entry name" value="AMP-binding_C"/>
    <property type="match status" value="1"/>
</dbReference>
<dbReference type="STRING" id="74969.FAD_0635"/>
<dbReference type="KEGG" id="fai:FAD_0635"/>
<evidence type="ECO:0000313" key="8">
    <source>
        <dbReference type="Proteomes" id="UP000192050"/>
    </source>
</evidence>
<reference evidence="7 8" key="1">
    <citation type="submission" date="2011-10" db="EMBL/GenBank/DDBJ databases">
        <title>Metabolic and evolutionary patterns in the extreme acidophile Ferroplasma acidiphilum.</title>
        <authorList>
            <person name="Golyshina O.V."/>
            <person name="Kozyavkin S.A."/>
            <person name="Tatusov R.L."/>
            <person name="Slesarev A.I."/>
            <person name="Golyshin P.N."/>
        </authorList>
    </citation>
    <scope>NUCLEOTIDE SEQUENCE [LARGE SCALE GENOMIC DNA]</scope>
    <source>
        <strain evidence="8">Y</strain>
    </source>
</reference>
<sequence>MEFIDFYKKFIFSNSKGRNTMLGELKSLKINEPFNWVSEIFEKLFAGNDKDAIIYINEGTGEERRISYRKLYESYNQFINFLRAEGINKGSSVYIMAGSIPEQWVVMMGALKAGFIVIPTAANLTEYELNYRFSQDSPDVIISDEASAEKLEHVLNTEALKLVIGNREGWISFDEIYKMEINAEPAELGKDDLFIKYFTSGTTGMPKAVRHSSILYPIGQLSTVTAIGIRPEYIHNNLSSPGWAKFAWSSFFAPLCAGATVLSIDYRGRLNSSRYLELIDRYKVNTFCAPPTAWRQFISLKNLNIELKHLKETVSAGEPLNGEVINKWKERYGTVIRDFYGQSESTAMVANLAGEEPVPGSMGKPLKSYNLVLVDDDMNLITHPLNIGNIAVGDYSGTYGLFLGYSDREKDASVFVNGYYLTGDKAYFDDNGYFYFISRTDDVIKTSDYRVGPFEVESAIIKNEAVLESAVIGIPDSMKYEKIKAFVILKDGYVKSEETAKSIHSTVKTLLPAYKCPRVIEFTDELPKTISGKIKRKELKQLELERANNGVKDNYTYDF</sequence>
<dbReference type="InterPro" id="IPR025110">
    <property type="entry name" value="AMP-bd_C"/>
</dbReference>
<keyword evidence="4" id="KW-0067">ATP-binding</keyword>
<gene>
    <name evidence="7" type="ORF">FAD_0635</name>
</gene>
<keyword evidence="8" id="KW-1185">Reference proteome</keyword>
<dbReference type="GO" id="GO:0016405">
    <property type="term" value="F:CoA-ligase activity"/>
    <property type="evidence" value="ECO:0007669"/>
    <property type="project" value="UniProtKB-ARBA"/>
</dbReference>
<dbReference type="EMBL" id="CP015363">
    <property type="protein sequence ID" value="ARD84546.1"/>
    <property type="molecule type" value="Genomic_DNA"/>
</dbReference>
<comment type="similarity">
    <text evidence="1">Belongs to the ATP-dependent AMP-binding enzyme family.</text>
</comment>
<keyword evidence="3" id="KW-0547">Nucleotide-binding</keyword>
<dbReference type="Proteomes" id="UP000192050">
    <property type="component" value="Chromosome"/>
</dbReference>
<proteinExistence type="inferred from homology"/>
<keyword evidence="2 7" id="KW-0436">Ligase</keyword>
<protein>
    <submittedName>
        <fullName evidence="7">Long chain fatty acid CoA ligase</fullName>
    </submittedName>
</protein>
<feature type="domain" description="AMP-dependent synthetase/ligase" evidence="5">
    <location>
        <begin position="49"/>
        <end position="405"/>
    </location>
</feature>
<dbReference type="Gene3D" id="3.40.50.12780">
    <property type="entry name" value="N-terminal domain of ligase-like"/>
    <property type="match status" value="1"/>
</dbReference>
<dbReference type="GeneID" id="16025845"/>
<dbReference type="InterPro" id="IPR042099">
    <property type="entry name" value="ANL_N_sf"/>
</dbReference>
<dbReference type="Gene3D" id="3.30.300.30">
    <property type="match status" value="1"/>
</dbReference>
<evidence type="ECO:0000256" key="1">
    <source>
        <dbReference type="ARBA" id="ARBA00006432"/>
    </source>
</evidence>
<dbReference type="InterPro" id="IPR045851">
    <property type="entry name" value="AMP-bd_C_sf"/>
</dbReference>
<dbReference type="GO" id="GO:0005524">
    <property type="term" value="F:ATP binding"/>
    <property type="evidence" value="ECO:0007669"/>
    <property type="project" value="UniProtKB-KW"/>
</dbReference>
<evidence type="ECO:0000256" key="2">
    <source>
        <dbReference type="ARBA" id="ARBA00022598"/>
    </source>
</evidence>
<name>A0A1V0N399_9ARCH</name>
<dbReference type="GO" id="GO:0004321">
    <property type="term" value="F:fatty-acyl-CoA synthase activity"/>
    <property type="evidence" value="ECO:0007669"/>
    <property type="project" value="TreeGrafter"/>
</dbReference>
<dbReference type="AlphaFoldDB" id="A0A1V0N399"/>
<dbReference type="GeneID" id="31676140"/>
<accession>A0A1V0N399</accession>
<evidence type="ECO:0000259" key="5">
    <source>
        <dbReference type="Pfam" id="PF00501"/>
    </source>
</evidence>
<dbReference type="RefSeq" id="WP_009887696.1">
    <property type="nucleotide sequence ID" value="NZ_CP015363.1"/>
</dbReference>
<dbReference type="Pfam" id="PF00501">
    <property type="entry name" value="AMP-binding"/>
    <property type="match status" value="1"/>
</dbReference>
<dbReference type="InterPro" id="IPR000873">
    <property type="entry name" value="AMP-dep_synth/lig_dom"/>
</dbReference>
<feature type="domain" description="AMP-binding enzyme C-terminal" evidence="6">
    <location>
        <begin position="455"/>
        <end position="533"/>
    </location>
</feature>
<dbReference type="InterPro" id="IPR051087">
    <property type="entry name" value="Mitochondrial_ACSM"/>
</dbReference>
<dbReference type="PANTHER" id="PTHR43605:SF10">
    <property type="entry name" value="ACYL-COA SYNTHETASE MEDIUM CHAIN FAMILY MEMBER 3"/>
    <property type="match status" value="1"/>
</dbReference>
<evidence type="ECO:0000256" key="3">
    <source>
        <dbReference type="ARBA" id="ARBA00022741"/>
    </source>
</evidence>
<dbReference type="GO" id="GO:0006633">
    <property type="term" value="P:fatty acid biosynthetic process"/>
    <property type="evidence" value="ECO:0007669"/>
    <property type="project" value="TreeGrafter"/>
</dbReference>
<dbReference type="GO" id="GO:0006637">
    <property type="term" value="P:acyl-CoA metabolic process"/>
    <property type="evidence" value="ECO:0007669"/>
    <property type="project" value="TreeGrafter"/>
</dbReference>
<dbReference type="OrthoDB" id="193284at2157"/>